<keyword evidence="1 2" id="KW-0732">Signal</keyword>
<evidence type="ECO:0000256" key="2">
    <source>
        <dbReference type="SAM" id="SignalP"/>
    </source>
</evidence>
<dbReference type="RefSeq" id="WP_157984156.1">
    <property type="nucleotide sequence ID" value="NZ_FXWH01000001.1"/>
</dbReference>
<protein>
    <submittedName>
        <fullName evidence="4">Outer membrane protein beta-barrel domain-containing protein</fullName>
    </submittedName>
</protein>
<reference evidence="5" key="1">
    <citation type="submission" date="2017-04" db="EMBL/GenBank/DDBJ databases">
        <authorList>
            <person name="Varghese N."/>
            <person name="Submissions S."/>
        </authorList>
    </citation>
    <scope>NUCLEOTIDE SEQUENCE [LARGE SCALE GENOMIC DNA]</scope>
</reference>
<evidence type="ECO:0000259" key="3">
    <source>
        <dbReference type="Pfam" id="PF13505"/>
    </source>
</evidence>
<dbReference type="AlphaFoldDB" id="A0A1Y6E7A3"/>
<name>A0A1Y6E7A3_9GAMM</name>
<accession>A0A1Y6E7A3</accession>
<organism evidence="4 5">
    <name type="scientific">Pseudidiomarina planktonica</name>
    <dbReference type="NCBI Taxonomy" id="1323738"/>
    <lineage>
        <taxon>Bacteria</taxon>
        <taxon>Pseudomonadati</taxon>
        <taxon>Pseudomonadota</taxon>
        <taxon>Gammaproteobacteria</taxon>
        <taxon>Alteromonadales</taxon>
        <taxon>Idiomarinaceae</taxon>
        <taxon>Pseudidiomarina</taxon>
    </lineage>
</organism>
<feature type="domain" description="Outer membrane protein beta-barrel" evidence="3">
    <location>
        <begin position="13"/>
        <end position="202"/>
    </location>
</feature>
<dbReference type="InterPro" id="IPR027385">
    <property type="entry name" value="Beta-barrel_OMP"/>
</dbReference>
<evidence type="ECO:0000256" key="1">
    <source>
        <dbReference type="ARBA" id="ARBA00022729"/>
    </source>
</evidence>
<dbReference type="EMBL" id="FXWH01000001">
    <property type="protein sequence ID" value="SMQ58577.1"/>
    <property type="molecule type" value="Genomic_DNA"/>
</dbReference>
<feature type="chain" id="PRO_5013096935" evidence="2">
    <location>
        <begin position="28"/>
        <end position="202"/>
    </location>
</feature>
<dbReference type="Proteomes" id="UP000194450">
    <property type="component" value="Unassembled WGS sequence"/>
</dbReference>
<gene>
    <name evidence="4" type="ORF">SAMN06297229_0137</name>
</gene>
<dbReference type="Pfam" id="PF13505">
    <property type="entry name" value="OMP_b-brl"/>
    <property type="match status" value="1"/>
</dbReference>
<sequence>MNVKTLFIPTAISAALCLGLAAPSAQAQEPSFSYIGGSYIELDEADTTFDGYEAEISSQLGERWFLSASYAQLSGDWTGGEELDLDVGYARLGFIVGDAENAAFYLGPQAQYLKADFGFGSDGEFDIASESETDYGAFGGVKVMLGDRIELNGEASWVDMEDENFTSYSAGVKFFITKNFAATGEAQFGDLDGFKVGLSYHF</sequence>
<dbReference type="OrthoDB" id="7059177at2"/>
<keyword evidence="5" id="KW-1185">Reference proteome</keyword>
<feature type="signal peptide" evidence="2">
    <location>
        <begin position="1"/>
        <end position="27"/>
    </location>
</feature>
<proteinExistence type="predicted"/>
<dbReference type="SUPFAM" id="SSF56935">
    <property type="entry name" value="Porins"/>
    <property type="match status" value="1"/>
</dbReference>
<evidence type="ECO:0000313" key="5">
    <source>
        <dbReference type="Proteomes" id="UP000194450"/>
    </source>
</evidence>
<evidence type="ECO:0000313" key="4">
    <source>
        <dbReference type="EMBL" id="SMQ58577.1"/>
    </source>
</evidence>